<reference evidence="1 2" key="1">
    <citation type="submission" date="2021-06" db="EMBL/GenBank/DDBJ databases">
        <authorList>
            <person name="Palmer J.M."/>
        </authorList>
    </citation>
    <scope>NUCLEOTIDE SEQUENCE [LARGE SCALE GENOMIC DNA]</scope>
    <source>
        <strain evidence="1 2">XC_2019</strain>
        <tissue evidence="1">Muscle</tissue>
    </source>
</reference>
<name>A0ABV0RYJ9_9TELE</name>
<protein>
    <submittedName>
        <fullName evidence="1">Uncharacterized protein</fullName>
    </submittedName>
</protein>
<dbReference type="EMBL" id="JAHRIN010060989">
    <property type="protein sequence ID" value="MEQ2213095.1"/>
    <property type="molecule type" value="Genomic_DNA"/>
</dbReference>
<comment type="caution">
    <text evidence="1">The sequence shown here is derived from an EMBL/GenBank/DDBJ whole genome shotgun (WGS) entry which is preliminary data.</text>
</comment>
<keyword evidence="2" id="KW-1185">Reference proteome</keyword>
<evidence type="ECO:0000313" key="1">
    <source>
        <dbReference type="EMBL" id="MEQ2213095.1"/>
    </source>
</evidence>
<proteinExistence type="predicted"/>
<dbReference type="Proteomes" id="UP001434883">
    <property type="component" value="Unassembled WGS sequence"/>
</dbReference>
<gene>
    <name evidence="1" type="ORF">XENOCAPTIV_009717</name>
</gene>
<evidence type="ECO:0000313" key="2">
    <source>
        <dbReference type="Proteomes" id="UP001434883"/>
    </source>
</evidence>
<organism evidence="1 2">
    <name type="scientific">Xenoophorus captivus</name>
    <dbReference type="NCBI Taxonomy" id="1517983"/>
    <lineage>
        <taxon>Eukaryota</taxon>
        <taxon>Metazoa</taxon>
        <taxon>Chordata</taxon>
        <taxon>Craniata</taxon>
        <taxon>Vertebrata</taxon>
        <taxon>Euteleostomi</taxon>
        <taxon>Actinopterygii</taxon>
        <taxon>Neopterygii</taxon>
        <taxon>Teleostei</taxon>
        <taxon>Neoteleostei</taxon>
        <taxon>Acanthomorphata</taxon>
        <taxon>Ovalentaria</taxon>
        <taxon>Atherinomorphae</taxon>
        <taxon>Cyprinodontiformes</taxon>
        <taxon>Goodeidae</taxon>
        <taxon>Xenoophorus</taxon>
    </lineage>
</organism>
<accession>A0ABV0RYJ9</accession>
<sequence length="105" mass="12284">MYTCNLRSRCKAAVMKWGPFLGVPARDKQREREIENDFIPQISALYLLSDVHKLHTTESQKSPFPQLHKLLFYLFHKVTKLDVLIEAVILAQIFGTLLKHFSKVW</sequence>